<protein>
    <submittedName>
        <fullName evidence="2">Uncharacterized protein</fullName>
    </submittedName>
</protein>
<sequence length="262" mass="29723">MRMEREITAGDDLATLAAKLISDVISRFRPRNKSQTGSRDFEHNKSPSRSRDSGHEDDLEIRPLISRQRTLRYEEKNAGGLRRYSFRRDLYRGGEDELHHDLSRDSKDEAPSRSLPCNLTASARTKLHCDPSREGEDKAPLQSRQRWRSFTEKTDLHFSRAAVAAATAAINGRNPAIPYLSIFSTLIDDLRSCPDLFRCDKRKSDLRSRKFHSGKGSTGKNLSATLEGQWWAADERLLYGEQIERKMACCGLDQSGPIVISL</sequence>
<proteinExistence type="predicted"/>
<dbReference type="AlphaFoldDB" id="W9R484"/>
<dbReference type="Proteomes" id="UP000030645">
    <property type="component" value="Unassembled WGS sequence"/>
</dbReference>
<evidence type="ECO:0000313" key="3">
    <source>
        <dbReference type="Proteomes" id="UP000030645"/>
    </source>
</evidence>
<dbReference type="EMBL" id="KE344158">
    <property type="protein sequence ID" value="EXB54168.1"/>
    <property type="molecule type" value="Genomic_DNA"/>
</dbReference>
<feature type="region of interest" description="Disordered" evidence="1">
    <location>
        <begin position="28"/>
        <end position="63"/>
    </location>
</feature>
<reference evidence="3" key="1">
    <citation type="submission" date="2013-01" db="EMBL/GenBank/DDBJ databases">
        <title>Draft Genome Sequence of a Mulberry Tree, Morus notabilis C.K. Schneid.</title>
        <authorList>
            <person name="He N."/>
            <person name="Zhao S."/>
        </authorList>
    </citation>
    <scope>NUCLEOTIDE SEQUENCE</scope>
</reference>
<keyword evidence="3" id="KW-1185">Reference proteome</keyword>
<feature type="compositionally biased region" description="Basic and acidic residues" evidence="1">
    <location>
        <begin position="97"/>
        <end position="111"/>
    </location>
</feature>
<gene>
    <name evidence="2" type="ORF">L484_007217</name>
</gene>
<accession>W9R484</accession>
<feature type="compositionally biased region" description="Basic and acidic residues" evidence="1">
    <location>
        <begin position="39"/>
        <end position="56"/>
    </location>
</feature>
<evidence type="ECO:0000256" key="1">
    <source>
        <dbReference type="SAM" id="MobiDB-lite"/>
    </source>
</evidence>
<feature type="region of interest" description="Disordered" evidence="1">
    <location>
        <begin position="97"/>
        <end position="117"/>
    </location>
</feature>
<name>W9R484_9ROSA</name>
<organism evidence="2 3">
    <name type="scientific">Morus notabilis</name>
    <dbReference type="NCBI Taxonomy" id="981085"/>
    <lineage>
        <taxon>Eukaryota</taxon>
        <taxon>Viridiplantae</taxon>
        <taxon>Streptophyta</taxon>
        <taxon>Embryophyta</taxon>
        <taxon>Tracheophyta</taxon>
        <taxon>Spermatophyta</taxon>
        <taxon>Magnoliopsida</taxon>
        <taxon>eudicotyledons</taxon>
        <taxon>Gunneridae</taxon>
        <taxon>Pentapetalae</taxon>
        <taxon>rosids</taxon>
        <taxon>fabids</taxon>
        <taxon>Rosales</taxon>
        <taxon>Moraceae</taxon>
        <taxon>Moreae</taxon>
        <taxon>Morus</taxon>
    </lineage>
</organism>
<evidence type="ECO:0000313" key="2">
    <source>
        <dbReference type="EMBL" id="EXB54168.1"/>
    </source>
</evidence>